<keyword evidence="7 10" id="KW-0175">Coiled coil</keyword>
<accession>A0A8K0H803</accession>
<evidence type="ECO:0000256" key="3">
    <source>
        <dbReference type="ARBA" id="ARBA00022475"/>
    </source>
</evidence>
<dbReference type="GO" id="GO:0005789">
    <property type="term" value="C:endoplasmic reticulum membrane"/>
    <property type="evidence" value="ECO:0007669"/>
    <property type="project" value="UniProtKB-SubCell"/>
</dbReference>
<keyword evidence="8" id="KW-0472">Membrane</keyword>
<name>A0A8K0H803_9ROSA</name>
<evidence type="ECO:0000256" key="7">
    <source>
        <dbReference type="ARBA" id="ARBA00023054"/>
    </source>
</evidence>
<reference evidence="11" key="1">
    <citation type="submission" date="2020-03" db="EMBL/GenBank/DDBJ databases">
        <title>A high-quality chromosome-level genome assembly of a woody plant with both climbing and erect habits, Rhamnella rubrinervis.</title>
        <authorList>
            <person name="Lu Z."/>
            <person name="Yang Y."/>
            <person name="Zhu X."/>
            <person name="Sun Y."/>
        </authorList>
    </citation>
    <scope>NUCLEOTIDE SEQUENCE</scope>
    <source>
        <strain evidence="11">BYM</strain>
        <tissue evidence="11">Leaf</tissue>
    </source>
</reference>
<feature type="coiled-coil region" evidence="10">
    <location>
        <begin position="28"/>
        <end position="56"/>
    </location>
</feature>
<evidence type="ECO:0000256" key="10">
    <source>
        <dbReference type="SAM" id="Coils"/>
    </source>
</evidence>
<dbReference type="InterPro" id="IPR055282">
    <property type="entry name" value="PPI1-4"/>
</dbReference>
<evidence type="ECO:0000256" key="2">
    <source>
        <dbReference type="ARBA" id="ARBA00004389"/>
    </source>
</evidence>
<dbReference type="EMBL" id="VOIH02000005">
    <property type="protein sequence ID" value="KAF3447552.1"/>
    <property type="molecule type" value="Genomic_DNA"/>
</dbReference>
<comment type="caution">
    <text evidence="11">The sequence shown here is derived from an EMBL/GenBank/DDBJ whole genome shotgun (WGS) entry which is preliminary data.</text>
</comment>
<keyword evidence="5" id="KW-0256">Endoplasmic reticulum</keyword>
<organism evidence="11 12">
    <name type="scientific">Rhamnella rubrinervis</name>
    <dbReference type="NCBI Taxonomy" id="2594499"/>
    <lineage>
        <taxon>Eukaryota</taxon>
        <taxon>Viridiplantae</taxon>
        <taxon>Streptophyta</taxon>
        <taxon>Embryophyta</taxon>
        <taxon>Tracheophyta</taxon>
        <taxon>Spermatophyta</taxon>
        <taxon>Magnoliopsida</taxon>
        <taxon>eudicotyledons</taxon>
        <taxon>Gunneridae</taxon>
        <taxon>Pentapetalae</taxon>
        <taxon>rosids</taxon>
        <taxon>fabids</taxon>
        <taxon>Rosales</taxon>
        <taxon>Rhamnaceae</taxon>
        <taxon>rhamnoid group</taxon>
        <taxon>Rhamneae</taxon>
        <taxon>Rhamnella</taxon>
    </lineage>
</organism>
<keyword evidence="12" id="KW-1185">Reference proteome</keyword>
<evidence type="ECO:0000256" key="8">
    <source>
        <dbReference type="ARBA" id="ARBA00023136"/>
    </source>
</evidence>
<keyword evidence="6" id="KW-1133">Transmembrane helix</keyword>
<evidence type="ECO:0000256" key="1">
    <source>
        <dbReference type="ARBA" id="ARBA00004162"/>
    </source>
</evidence>
<evidence type="ECO:0000256" key="9">
    <source>
        <dbReference type="ARBA" id="ARBA00038080"/>
    </source>
</evidence>
<evidence type="ECO:0000313" key="11">
    <source>
        <dbReference type="EMBL" id="KAF3447552.1"/>
    </source>
</evidence>
<comment type="similarity">
    <text evidence="9">Belongs to the plant Proton pump-interactor protein family.</text>
</comment>
<proteinExistence type="inferred from homology"/>
<protein>
    <submittedName>
        <fullName evidence="11">Uncharacterized protein</fullName>
    </submittedName>
</protein>
<dbReference type="Proteomes" id="UP000796880">
    <property type="component" value="Unassembled WGS sequence"/>
</dbReference>
<feature type="coiled-coil region" evidence="10">
    <location>
        <begin position="214"/>
        <end position="248"/>
    </location>
</feature>
<evidence type="ECO:0000313" key="12">
    <source>
        <dbReference type="Proteomes" id="UP000796880"/>
    </source>
</evidence>
<dbReference type="AlphaFoldDB" id="A0A8K0H803"/>
<sequence length="286" mass="33107">MEESEANSMITGEGNSNGLQEYPIQARLEETNQLIKKLSEEKLDTAEKVKERTSERDYIGNRLEILMKYREVEMRDRIGQVIKTLDILEVRADKLNFANNAYQQKPINASFSKPEIDYHKVHYRMIHGTHSIAKEKQLLREIKASQNAPDHDTSLSMQQLNYPTCWWHRSLGYETDPKKAKDGLTEVKQHELERDTTIANATVKGRIWNSMGSKSALQHQIKALRIELDELRKKLLEIRSNITRLKNQLRAADKGIDCFKKQYEVIDGKKVKAHLQLHALIEGTTK</sequence>
<dbReference type="GO" id="GO:0005886">
    <property type="term" value="C:plasma membrane"/>
    <property type="evidence" value="ECO:0007669"/>
    <property type="project" value="UniProtKB-SubCell"/>
</dbReference>
<gene>
    <name evidence="11" type="ORF">FNV43_RR12738</name>
</gene>
<evidence type="ECO:0000256" key="4">
    <source>
        <dbReference type="ARBA" id="ARBA00022692"/>
    </source>
</evidence>
<evidence type="ECO:0000256" key="6">
    <source>
        <dbReference type="ARBA" id="ARBA00022989"/>
    </source>
</evidence>
<evidence type="ECO:0000256" key="5">
    <source>
        <dbReference type="ARBA" id="ARBA00022824"/>
    </source>
</evidence>
<comment type="subcellular location">
    <subcellularLocation>
        <location evidence="1">Cell membrane</location>
        <topology evidence="1">Single-pass membrane protein</topology>
    </subcellularLocation>
    <subcellularLocation>
        <location evidence="2">Endoplasmic reticulum membrane</location>
        <topology evidence="2">Single-pass membrane protein</topology>
    </subcellularLocation>
</comment>
<dbReference type="PANTHER" id="PTHR32219">
    <property type="entry name" value="RNA-BINDING PROTEIN YLMH-RELATED"/>
    <property type="match status" value="1"/>
</dbReference>
<keyword evidence="4" id="KW-0812">Transmembrane</keyword>
<dbReference type="PANTHER" id="PTHR32219:SF16">
    <property type="entry name" value="CORE-2_I-BRANCHING BETA-1,6-N-ACETYLGLUCOSAMINYLTRANSFERASE FAMILY PROTEIN"/>
    <property type="match status" value="1"/>
</dbReference>
<keyword evidence="3" id="KW-1003">Cell membrane</keyword>
<dbReference type="OrthoDB" id="1159798at2759"/>